<organism evidence="5 6">
    <name type="scientific">Phytophthora cactorum</name>
    <dbReference type="NCBI Taxonomy" id="29920"/>
    <lineage>
        <taxon>Eukaryota</taxon>
        <taxon>Sar</taxon>
        <taxon>Stramenopiles</taxon>
        <taxon>Oomycota</taxon>
        <taxon>Peronosporomycetes</taxon>
        <taxon>Peronosporales</taxon>
        <taxon>Peronosporaceae</taxon>
        <taxon>Phytophthora</taxon>
    </lineage>
</organism>
<dbReference type="OrthoDB" id="127224at2759"/>
<name>A0A329SNF7_9STRA</name>
<dbReference type="Proteomes" id="UP000760860">
    <property type="component" value="Unassembled WGS sequence"/>
</dbReference>
<evidence type="ECO:0000313" key="5">
    <source>
        <dbReference type="EMBL" id="RAW38051.1"/>
    </source>
</evidence>
<keyword evidence="6" id="KW-1185">Reference proteome</keyword>
<evidence type="ECO:0000313" key="1">
    <source>
        <dbReference type="EMBL" id="KAG2851516.1"/>
    </source>
</evidence>
<accession>A0A329SNF7</accession>
<evidence type="ECO:0000313" key="6">
    <source>
        <dbReference type="Proteomes" id="UP000251314"/>
    </source>
</evidence>
<evidence type="ECO:0000313" key="2">
    <source>
        <dbReference type="EMBL" id="KAG2902334.1"/>
    </source>
</evidence>
<protein>
    <submittedName>
        <fullName evidence="5">Uncharacterized protein</fullName>
    </submittedName>
</protein>
<dbReference type="EMBL" id="RCMG01000603">
    <property type="protein sequence ID" value="KAG2851516.1"/>
    <property type="molecule type" value="Genomic_DNA"/>
</dbReference>
<dbReference type="Proteomes" id="UP000697107">
    <property type="component" value="Unassembled WGS sequence"/>
</dbReference>
<dbReference type="EMBL" id="RCML01000650">
    <property type="protein sequence ID" value="KAG2971815.1"/>
    <property type="molecule type" value="Genomic_DNA"/>
</dbReference>
<evidence type="ECO:0000313" key="3">
    <source>
        <dbReference type="EMBL" id="KAG2971815.1"/>
    </source>
</evidence>
<sequence>MEDDGNTLRSSYFAVISGVGDLQGTYTQKVARRYKGSQRSVFISRMISEPRFRVGHRGASAFSSMQVILEESADDRDEGALQRGTRDTSCQETVMAFTAWDELVPPFPIDVETVLLGNICNTSATTVSASV</sequence>
<dbReference type="Proteomes" id="UP000774804">
    <property type="component" value="Unassembled WGS sequence"/>
</dbReference>
<gene>
    <name evidence="5" type="ORF">PC110_g5704</name>
    <name evidence="1" type="ORF">PC113_g15840</name>
    <name evidence="2" type="ORF">PC115_g15625</name>
    <name evidence="3" type="ORF">PC118_g16064</name>
    <name evidence="4" type="ORF">PC129_g14490</name>
</gene>
<dbReference type="Proteomes" id="UP000251314">
    <property type="component" value="Unassembled WGS sequence"/>
</dbReference>
<comment type="caution">
    <text evidence="5">The sequence shown here is derived from an EMBL/GenBank/DDBJ whole genome shotgun (WGS) entry which is preliminary data.</text>
</comment>
<dbReference type="Proteomes" id="UP000735874">
    <property type="component" value="Unassembled WGS sequence"/>
</dbReference>
<reference evidence="1" key="2">
    <citation type="submission" date="2018-10" db="EMBL/GenBank/DDBJ databases">
        <title>Effector identification in a new, highly contiguous assembly of the strawberry crown rot pathogen Phytophthora cactorum.</title>
        <authorList>
            <person name="Armitage A.D."/>
            <person name="Nellist C.F."/>
            <person name="Bates H."/>
            <person name="Vickerstaff R.J."/>
            <person name="Harrison R.J."/>
        </authorList>
    </citation>
    <scope>NUCLEOTIDE SEQUENCE</scope>
    <source>
        <strain evidence="1">15-7</strain>
        <strain evidence="2">4032</strain>
        <strain evidence="3">P415</strain>
        <strain evidence="4">P421</strain>
    </source>
</reference>
<evidence type="ECO:0000313" key="4">
    <source>
        <dbReference type="EMBL" id="KAG3214591.1"/>
    </source>
</evidence>
<dbReference type="EMBL" id="RCMV01000625">
    <property type="protein sequence ID" value="KAG3214591.1"/>
    <property type="molecule type" value="Genomic_DNA"/>
</dbReference>
<dbReference type="VEuPathDB" id="FungiDB:PC110_g5704"/>
<dbReference type="EMBL" id="MJFZ01000097">
    <property type="protein sequence ID" value="RAW38051.1"/>
    <property type="molecule type" value="Genomic_DNA"/>
</dbReference>
<reference evidence="5 6" key="1">
    <citation type="submission" date="2018-01" db="EMBL/GenBank/DDBJ databases">
        <title>Draft genome of the strawberry crown rot pathogen Phytophthora cactorum.</title>
        <authorList>
            <person name="Armitage A.D."/>
            <person name="Lysoe E."/>
            <person name="Nellist C.F."/>
            <person name="Harrison R.J."/>
            <person name="Brurberg M.B."/>
        </authorList>
    </citation>
    <scope>NUCLEOTIDE SEQUENCE [LARGE SCALE GENOMIC DNA]</scope>
    <source>
        <strain evidence="5 6">10300</strain>
    </source>
</reference>
<dbReference type="AlphaFoldDB" id="A0A329SNF7"/>
<proteinExistence type="predicted"/>
<dbReference type="EMBL" id="RCMI01000644">
    <property type="protein sequence ID" value="KAG2902334.1"/>
    <property type="molecule type" value="Genomic_DNA"/>
</dbReference>